<dbReference type="PANTHER" id="PTHR10091">
    <property type="entry name" value="ALDOSE-1-EPIMERASE"/>
    <property type="match status" value="1"/>
</dbReference>
<dbReference type="GO" id="GO:0033499">
    <property type="term" value="P:galactose catabolic process via UDP-galactose, Leloir pathway"/>
    <property type="evidence" value="ECO:0007669"/>
    <property type="project" value="TreeGrafter"/>
</dbReference>
<gene>
    <name evidence="5" type="ORF">B0H66DRAFT_332815</name>
</gene>
<dbReference type="InterPro" id="IPR008183">
    <property type="entry name" value="Aldose_1/G6P_1-epimerase"/>
</dbReference>
<dbReference type="EMBL" id="JAUEDM010000006">
    <property type="protein sequence ID" value="KAK3315075.1"/>
    <property type="molecule type" value="Genomic_DNA"/>
</dbReference>
<dbReference type="PANTHER" id="PTHR10091:SF6">
    <property type="entry name" value="1-EPIMERASE, PUTATIVE (AFU_ORTHOLOGUE AFUA_3G13240)-RELATED"/>
    <property type="match status" value="1"/>
</dbReference>
<protein>
    <submittedName>
        <fullName evidence="5">Aldose 1-epimerase</fullName>
    </submittedName>
</protein>
<dbReference type="Gene3D" id="2.70.98.10">
    <property type="match status" value="1"/>
</dbReference>
<dbReference type="InterPro" id="IPR011013">
    <property type="entry name" value="Gal_mutarotase_sf_dom"/>
</dbReference>
<feature type="chain" id="PRO_5041986417" evidence="4">
    <location>
        <begin position="25"/>
        <end position="415"/>
    </location>
</feature>
<comment type="similarity">
    <text evidence="1">Belongs to the aldose epimerase family.</text>
</comment>
<keyword evidence="2" id="KW-0413">Isomerase</keyword>
<keyword evidence="3" id="KW-0119">Carbohydrate metabolism</keyword>
<dbReference type="GO" id="GO:0006006">
    <property type="term" value="P:glucose metabolic process"/>
    <property type="evidence" value="ECO:0007669"/>
    <property type="project" value="TreeGrafter"/>
</dbReference>
<reference evidence="5" key="2">
    <citation type="submission" date="2023-06" db="EMBL/GenBank/DDBJ databases">
        <authorList>
            <consortium name="Lawrence Berkeley National Laboratory"/>
            <person name="Haridas S."/>
            <person name="Hensen N."/>
            <person name="Bonometti L."/>
            <person name="Westerberg I."/>
            <person name="Brannstrom I.O."/>
            <person name="Guillou S."/>
            <person name="Cros-Aarteil S."/>
            <person name="Calhoun S."/>
            <person name="Kuo A."/>
            <person name="Mondo S."/>
            <person name="Pangilinan J."/>
            <person name="Riley R."/>
            <person name="Labutti K."/>
            <person name="Andreopoulos B."/>
            <person name="Lipzen A."/>
            <person name="Chen C."/>
            <person name="Yanf M."/>
            <person name="Daum C."/>
            <person name="Ng V."/>
            <person name="Clum A."/>
            <person name="Steindorff A."/>
            <person name="Ohm R."/>
            <person name="Martin F."/>
            <person name="Silar P."/>
            <person name="Natvig D."/>
            <person name="Lalanne C."/>
            <person name="Gautier V."/>
            <person name="Ament-Velasquez S.L."/>
            <person name="Kruys A."/>
            <person name="Hutchinson M.I."/>
            <person name="Powell A.J."/>
            <person name="Barry K."/>
            <person name="Miller A.N."/>
            <person name="Grigoriev I.V."/>
            <person name="Debuchy R."/>
            <person name="Gladieux P."/>
            <person name="Thoren M.H."/>
            <person name="Johannesson H."/>
        </authorList>
    </citation>
    <scope>NUCLEOTIDE SEQUENCE</scope>
    <source>
        <strain evidence="5">CBS 118394</strain>
    </source>
</reference>
<dbReference type="InterPro" id="IPR014718">
    <property type="entry name" value="GH-type_carb-bd"/>
</dbReference>
<dbReference type="GO" id="GO:0030246">
    <property type="term" value="F:carbohydrate binding"/>
    <property type="evidence" value="ECO:0007669"/>
    <property type="project" value="InterPro"/>
</dbReference>
<feature type="signal peptide" evidence="4">
    <location>
        <begin position="1"/>
        <end position="24"/>
    </location>
</feature>
<dbReference type="InterPro" id="IPR047215">
    <property type="entry name" value="Galactose_mutarotase-like"/>
</dbReference>
<comment type="caution">
    <text evidence="5">The sequence shown here is derived from an EMBL/GenBank/DDBJ whole genome shotgun (WGS) entry which is preliminary data.</text>
</comment>
<evidence type="ECO:0000256" key="2">
    <source>
        <dbReference type="ARBA" id="ARBA00023235"/>
    </source>
</evidence>
<keyword evidence="4" id="KW-0732">Signal</keyword>
<dbReference type="Pfam" id="PF01263">
    <property type="entry name" value="Aldose_epim"/>
    <property type="match status" value="1"/>
</dbReference>
<dbReference type="AlphaFoldDB" id="A0AAE0HY99"/>
<dbReference type="SUPFAM" id="SSF74650">
    <property type="entry name" value="Galactose mutarotase-like"/>
    <property type="match status" value="1"/>
</dbReference>
<evidence type="ECO:0000313" key="5">
    <source>
        <dbReference type="EMBL" id="KAK3315075.1"/>
    </source>
</evidence>
<evidence type="ECO:0000256" key="4">
    <source>
        <dbReference type="SAM" id="SignalP"/>
    </source>
</evidence>
<evidence type="ECO:0000256" key="3">
    <source>
        <dbReference type="ARBA" id="ARBA00023277"/>
    </source>
</evidence>
<reference evidence="5" key="1">
    <citation type="journal article" date="2023" name="Mol. Phylogenet. Evol.">
        <title>Genome-scale phylogeny and comparative genomics of the fungal order Sordariales.</title>
        <authorList>
            <person name="Hensen N."/>
            <person name="Bonometti L."/>
            <person name="Westerberg I."/>
            <person name="Brannstrom I.O."/>
            <person name="Guillou S."/>
            <person name="Cros-Aarteil S."/>
            <person name="Calhoun S."/>
            <person name="Haridas S."/>
            <person name="Kuo A."/>
            <person name="Mondo S."/>
            <person name="Pangilinan J."/>
            <person name="Riley R."/>
            <person name="LaButti K."/>
            <person name="Andreopoulos B."/>
            <person name="Lipzen A."/>
            <person name="Chen C."/>
            <person name="Yan M."/>
            <person name="Daum C."/>
            <person name="Ng V."/>
            <person name="Clum A."/>
            <person name="Steindorff A."/>
            <person name="Ohm R.A."/>
            <person name="Martin F."/>
            <person name="Silar P."/>
            <person name="Natvig D.O."/>
            <person name="Lalanne C."/>
            <person name="Gautier V."/>
            <person name="Ament-Velasquez S.L."/>
            <person name="Kruys A."/>
            <person name="Hutchinson M.I."/>
            <person name="Powell A.J."/>
            <person name="Barry K."/>
            <person name="Miller A.N."/>
            <person name="Grigoriev I.V."/>
            <person name="Debuchy R."/>
            <person name="Gladieux P."/>
            <person name="Hiltunen Thoren M."/>
            <person name="Johannesson H."/>
        </authorList>
    </citation>
    <scope>NUCLEOTIDE SEQUENCE</scope>
    <source>
        <strain evidence="5">CBS 118394</strain>
    </source>
</reference>
<accession>A0AAE0HY99</accession>
<sequence length="415" mass="45934">MRHNMYPVAAACLLAAASTALASAEDSSTTTTASPDENGKYWIHGEGISAAFIAYGASITDLVVEDQYGIPRDVVAGFDNASYYAIDRQHPHFGGVPGRYANRIKNSSFEIDGETYHIKANENPTPEHPDGLDTLHGGPDGWDWRNFTVVSYTNSSITFSIVDPDGKEGFPGEVVSYITYTLGKMTWDFKMVAIATTKKTPIMLSSHTYWNLDGFTNNETQSVLNHTFYLPYSGQRVGVDNILIPTGDILANKRGSANDFWSAPKQIGHSFGDPELEGNCGFNCTGYDNCWLVNREPNGPFTDWRNEKNFVARLQSAWSGIQLDIYSDQEAFQMYSCNGQNGSMALKASQGLHDGKFPRTIPKYGCVVMEVEDWIDAINQPQWQRGSKQVFEPGGDPYVLQASYRFSINSTKASF</sequence>
<dbReference type="FunFam" id="2.70.98.10:FF:000014">
    <property type="entry name" value="Aldose 1-epimerase, putative"/>
    <property type="match status" value="1"/>
</dbReference>
<name>A0AAE0HY99_9PEZI</name>
<proteinExistence type="inferred from homology"/>
<dbReference type="GO" id="GO:0004034">
    <property type="term" value="F:aldose 1-epimerase activity"/>
    <property type="evidence" value="ECO:0007669"/>
    <property type="project" value="TreeGrafter"/>
</dbReference>
<organism evidence="5 6">
    <name type="scientific">Apodospora peruviana</name>
    <dbReference type="NCBI Taxonomy" id="516989"/>
    <lineage>
        <taxon>Eukaryota</taxon>
        <taxon>Fungi</taxon>
        <taxon>Dikarya</taxon>
        <taxon>Ascomycota</taxon>
        <taxon>Pezizomycotina</taxon>
        <taxon>Sordariomycetes</taxon>
        <taxon>Sordariomycetidae</taxon>
        <taxon>Sordariales</taxon>
        <taxon>Lasiosphaeriaceae</taxon>
        <taxon>Apodospora</taxon>
    </lineage>
</organism>
<keyword evidence="6" id="KW-1185">Reference proteome</keyword>
<dbReference type="CDD" id="cd09019">
    <property type="entry name" value="galactose_mutarotase_like"/>
    <property type="match status" value="1"/>
</dbReference>
<dbReference type="Proteomes" id="UP001283341">
    <property type="component" value="Unassembled WGS sequence"/>
</dbReference>
<evidence type="ECO:0000256" key="1">
    <source>
        <dbReference type="ARBA" id="ARBA00006206"/>
    </source>
</evidence>
<evidence type="ECO:0000313" key="6">
    <source>
        <dbReference type="Proteomes" id="UP001283341"/>
    </source>
</evidence>